<dbReference type="EMBL" id="RCMG01000450">
    <property type="protein sequence ID" value="KAG2854038.1"/>
    <property type="molecule type" value="Genomic_DNA"/>
</dbReference>
<organism evidence="1 3">
    <name type="scientific">Phytophthora cactorum</name>
    <dbReference type="NCBI Taxonomy" id="29920"/>
    <lineage>
        <taxon>Eukaryota</taxon>
        <taxon>Sar</taxon>
        <taxon>Stramenopiles</taxon>
        <taxon>Oomycota</taxon>
        <taxon>Peronosporomycetes</taxon>
        <taxon>Peronosporales</taxon>
        <taxon>Peronosporaceae</taxon>
        <taxon>Phytophthora</taxon>
    </lineage>
</organism>
<evidence type="ECO:0000313" key="3">
    <source>
        <dbReference type="Proteomes" id="UP000735874"/>
    </source>
</evidence>
<accession>A0A8T0YWJ2</accession>
<dbReference type="Proteomes" id="UP000735874">
    <property type="component" value="Unassembled WGS sequence"/>
</dbReference>
<gene>
    <name evidence="1" type="ORF">PC113_g13661</name>
    <name evidence="2" type="ORF">PC115_g13058</name>
</gene>
<sequence length="74" mass="8172">MSARCTNGRVDSPHSFALGRFIVSNSLQPRSRLKTSGISMDMWSTYPASVGPLNIFVLKHDAEDQSASDDFHET</sequence>
<dbReference type="EMBL" id="RCMI01000456">
    <property type="protein sequence ID" value="KAG2910071.1"/>
    <property type="molecule type" value="Genomic_DNA"/>
</dbReference>
<dbReference type="Proteomes" id="UP000774804">
    <property type="component" value="Unassembled WGS sequence"/>
</dbReference>
<name>A0A8T0YWJ2_9STRA</name>
<evidence type="ECO:0000313" key="1">
    <source>
        <dbReference type="EMBL" id="KAG2854038.1"/>
    </source>
</evidence>
<reference evidence="1" key="1">
    <citation type="submission" date="2018-10" db="EMBL/GenBank/DDBJ databases">
        <title>Effector identification in a new, highly contiguous assembly of the strawberry crown rot pathogen Phytophthora cactorum.</title>
        <authorList>
            <person name="Armitage A.D."/>
            <person name="Nellist C.F."/>
            <person name="Bates H."/>
            <person name="Vickerstaff R.J."/>
            <person name="Harrison R.J."/>
        </authorList>
    </citation>
    <scope>NUCLEOTIDE SEQUENCE</scope>
    <source>
        <strain evidence="1">15-7</strain>
        <strain evidence="2">4032</strain>
    </source>
</reference>
<protein>
    <submittedName>
        <fullName evidence="1">Uncharacterized protein</fullName>
    </submittedName>
</protein>
<evidence type="ECO:0000313" key="2">
    <source>
        <dbReference type="EMBL" id="KAG2910071.1"/>
    </source>
</evidence>
<proteinExistence type="predicted"/>
<dbReference type="AlphaFoldDB" id="A0A8T0YWJ2"/>
<comment type="caution">
    <text evidence="1">The sequence shown here is derived from an EMBL/GenBank/DDBJ whole genome shotgun (WGS) entry which is preliminary data.</text>
</comment>